<evidence type="ECO:0000313" key="2">
    <source>
        <dbReference type="Proteomes" id="UP001367508"/>
    </source>
</evidence>
<protein>
    <submittedName>
        <fullName evidence="1">Uncharacterized protein</fullName>
    </submittedName>
</protein>
<organism evidence="1 2">
    <name type="scientific">Canavalia gladiata</name>
    <name type="common">Sword bean</name>
    <name type="synonym">Dolichos gladiatus</name>
    <dbReference type="NCBI Taxonomy" id="3824"/>
    <lineage>
        <taxon>Eukaryota</taxon>
        <taxon>Viridiplantae</taxon>
        <taxon>Streptophyta</taxon>
        <taxon>Embryophyta</taxon>
        <taxon>Tracheophyta</taxon>
        <taxon>Spermatophyta</taxon>
        <taxon>Magnoliopsida</taxon>
        <taxon>eudicotyledons</taxon>
        <taxon>Gunneridae</taxon>
        <taxon>Pentapetalae</taxon>
        <taxon>rosids</taxon>
        <taxon>fabids</taxon>
        <taxon>Fabales</taxon>
        <taxon>Fabaceae</taxon>
        <taxon>Papilionoideae</taxon>
        <taxon>50 kb inversion clade</taxon>
        <taxon>NPAAA clade</taxon>
        <taxon>indigoferoid/millettioid clade</taxon>
        <taxon>Phaseoleae</taxon>
        <taxon>Canavalia</taxon>
    </lineage>
</organism>
<reference evidence="1 2" key="1">
    <citation type="submission" date="2024-01" db="EMBL/GenBank/DDBJ databases">
        <title>The genomes of 5 underutilized Papilionoideae crops provide insights into root nodulation and disease resistanc.</title>
        <authorList>
            <person name="Jiang F."/>
        </authorList>
    </citation>
    <scope>NUCLEOTIDE SEQUENCE [LARGE SCALE GENOMIC DNA]</scope>
    <source>
        <strain evidence="1">LVBAO_FW01</strain>
        <tissue evidence="1">Leaves</tissue>
    </source>
</reference>
<dbReference type="AlphaFoldDB" id="A0AAN9KCC6"/>
<comment type="caution">
    <text evidence="1">The sequence shown here is derived from an EMBL/GenBank/DDBJ whole genome shotgun (WGS) entry which is preliminary data.</text>
</comment>
<gene>
    <name evidence="1" type="ORF">VNO77_38886</name>
</gene>
<sequence>MKIGVNGMKNKAIALTHDYGSFLDVSNDPNTGLMSLFRISYTVMWKLHVTKLAMPFSLASRMALQMGAPHNNEQECFQEILRKDLQRASFSQDQKQIPRTRAQGI</sequence>
<name>A0AAN9KCC6_CANGL</name>
<dbReference type="Proteomes" id="UP001367508">
    <property type="component" value="Unassembled WGS sequence"/>
</dbReference>
<accession>A0AAN9KCC6</accession>
<proteinExistence type="predicted"/>
<evidence type="ECO:0000313" key="1">
    <source>
        <dbReference type="EMBL" id="KAK7313693.1"/>
    </source>
</evidence>
<keyword evidence="2" id="KW-1185">Reference proteome</keyword>
<dbReference type="EMBL" id="JAYMYQ010000009">
    <property type="protein sequence ID" value="KAK7313693.1"/>
    <property type="molecule type" value="Genomic_DNA"/>
</dbReference>